<organism evidence="1 2">
    <name type="scientific">Arachis hypogaea</name>
    <name type="common">Peanut</name>
    <dbReference type="NCBI Taxonomy" id="3818"/>
    <lineage>
        <taxon>Eukaryota</taxon>
        <taxon>Viridiplantae</taxon>
        <taxon>Streptophyta</taxon>
        <taxon>Embryophyta</taxon>
        <taxon>Tracheophyta</taxon>
        <taxon>Spermatophyta</taxon>
        <taxon>Magnoliopsida</taxon>
        <taxon>eudicotyledons</taxon>
        <taxon>Gunneridae</taxon>
        <taxon>Pentapetalae</taxon>
        <taxon>rosids</taxon>
        <taxon>fabids</taxon>
        <taxon>Fabales</taxon>
        <taxon>Fabaceae</taxon>
        <taxon>Papilionoideae</taxon>
        <taxon>50 kb inversion clade</taxon>
        <taxon>dalbergioids sensu lato</taxon>
        <taxon>Dalbergieae</taxon>
        <taxon>Pterocarpus clade</taxon>
        <taxon>Arachis</taxon>
    </lineage>
</organism>
<dbReference type="Proteomes" id="UP000289738">
    <property type="component" value="Chromosome B08"/>
</dbReference>
<sequence length="125" mass="15210">MENFLSVRKVGIRLPLKTRFITNMLRNYQKKYFEKYGEVLEEYKVEVRWYLDYCAKPETQEKCRKNAINRSKQLYTHTGSSKSFARWREEDFLDYLYVYVFLNCVEYDNGINVVVTVETTRKESR</sequence>
<proteinExistence type="predicted"/>
<evidence type="ECO:0000313" key="2">
    <source>
        <dbReference type="Proteomes" id="UP000289738"/>
    </source>
</evidence>
<evidence type="ECO:0000313" key="1">
    <source>
        <dbReference type="EMBL" id="RYQ96476.1"/>
    </source>
</evidence>
<name>A0A444Y3P1_ARAHY</name>
<accession>A0A444Y3P1</accession>
<protein>
    <submittedName>
        <fullName evidence="1">Uncharacterized protein</fullName>
    </submittedName>
</protein>
<gene>
    <name evidence="1" type="ORF">Ahy_B08g092234</name>
</gene>
<comment type="caution">
    <text evidence="1">The sequence shown here is derived from an EMBL/GenBank/DDBJ whole genome shotgun (WGS) entry which is preliminary data.</text>
</comment>
<dbReference type="EMBL" id="SDMP01000018">
    <property type="protein sequence ID" value="RYQ96476.1"/>
    <property type="molecule type" value="Genomic_DNA"/>
</dbReference>
<dbReference type="AlphaFoldDB" id="A0A444Y3P1"/>
<keyword evidence="2" id="KW-1185">Reference proteome</keyword>
<reference evidence="1 2" key="1">
    <citation type="submission" date="2019-01" db="EMBL/GenBank/DDBJ databases">
        <title>Sequencing of cultivated peanut Arachis hypogaea provides insights into genome evolution and oil improvement.</title>
        <authorList>
            <person name="Chen X."/>
        </authorList>
    </citation>
    <scope>NUCLEOTIDE SEQUENCE [LARGE SCALE GENOMIC DNA]</scope>
    <source>
        <strain evidence="2">cv. Fuhuasheng</strain>
        <tissue evidence="1">Leaves</tissue>
    </source>
</reference>